<gene>
    <name evidence="3" type="ORF">Poly24_35910</name>
</gene>
<comment type="similarity">
    <text evidence="1">Belongs to the universal stress protein A family.</text>
</comment>
<dbReference type="AlphaFoldDB" id="A0A518JWG5"/>
<name>A0A518JWG5_9BACT</name>
<dbReference type="Proteomes" id="UP000315082">
    <property type="component" value="Chromosome"/>
</dbReference>
<dbReference type="EMBL" id="CP036348">
    <property type="protein sequence ID" value="QDV69873.1"/>
    <property type="molecule type" value="Genomic_DNA"/>
</dbReference>
<feature type="domain" description="UspA" evidence="2">
    <location>
        <begin position="2"/>
        <end position="140"/>
    </location>
</feature>
<feature type="domain" description="UspA" evidence="2">
    <location>
        <begin position="152"/>
        <end position="291"/>
    </location>
</feature>
<evidence type="ECO:0000259" key="2">
    <source>
        <dbReference type="Pfam" id="PF00582"/>
    </source>
</evidence>
<dbReference type="RefSeq" id="WP_145098130.1">
    <property type="nucleotide sequence ID" value="NZ_CP036348.1"/>
</dbReference>
<proteinExistence type="inferred from homology"/>
<accession>A0A518JWG5</accession>
<keyword evidence="4" id="KW-1185">Reference proteome</keyword>
<evidence type="ECO:0000313" key="4">
    <source>
        <dbReference type="Proteomes" id="UP000315082"/>
    </source>
</evidence>
<dbReference type="PRINTS" id="PR01438">
    <property type="entry name" value="UNVRSLSTRESS"/>
</dbReference>
<evidence type="ECO:0000313" key="3">
    <source>
        <dbReference type="EMBL" id="QDV69873.1"/>
    </source>
</evidence>
<reference evidence="3 4" key="1">
    <citation type="submission" date="2019-02" db="EMBL/GenBank/DDBJ databases">
        <title>Deep-cultivation of Planctomycetes and their phenomic and genomic characterization uncovers novel biology.</title>
        <authorList>
            <person name="Wiegand S."/>
            <person name="Jogler M."/>
            <person name="Boedeker C."/>
            <person name="Pinto D."/>
            <person name="Vollmers J."/>
            <person name="Rivas-Marin E."/>
            <person name="Kohn T."/>
            <person name="Peeters S.H."/>
            <person name="Heuer A."/>
            <person name="Rast P."/>
            <person name="Oberbeckmann S."/>
            <person name="Bunk B."/>
            <person name="Jeske O."/>
            <person name="Meyerdierks A."/>
            <person name="Storesund J.E."/>
            <person name="Kallscheuer N."/>
            <person name="Luecker S."/>
            <person name="Lage O.M."/>
            <person name="Pohl T."/>
            <person name="Merkel B.J."/>
            <person name="Hornburger P."/>
            <person name="Mueller R.-W."/>
            <person name="Bruemmer F."/>
            <person name="Labrenz M."/>
            <person name="Spormann A.M."/>
            <person name="Op den Camp H."/>
            <person name="Overmann J."/>
            <person name="Amann R."/>
            <person name="Jetten M.S.M."/>
            <person name="Mascher T."/>
            <person name="Medema M.H."/>
            <person name="Devos D.P."/>
            <person name="Kaster A.-K."/>
            <person name="Ovreas L."/>
            <person name="Rohde M."/>
            <person name="Galperin M.Y."/>
            <person name="Jogler C."/>
        </authorList>
    </citation>
    <scope>NUCLEOTIDE SEQUENCE [LARGE SCALE GENOMIC DNA]</scope>
    <source>
        <strain evidence="3 4">Poly24</strain>
    </source>
</reference>
<dbReference type="OrthoDB" id="6368426at2"/>
<dbReference type="PANTHER" id="PTHR46268">
    <property type="entry name" value="STRESS RESPONSE PROTEIN NHAX"/>
    <property type="match status" value="1"/>
</dbReference>
<dbReference type="Pfam" id="PF00582">
    <property type="entry name" value="Usp"/>
    <property type="match status" value="2"/>
</dbReference>
<sequence length="300" mass="33200">MRVLLATDRSISSDAAADFLQQLEFSEPVDLNVLSSVPVTASVGFSGLPPVVQSVMQEEEAALREHLAAVGTKFEARTATSVQNLVVGPPGYEIRTEADQWNADLIVMGAVGKSMMERVVLGSVSDFVATHTASSVLVVRPPKSENKEEPPRHIMVALDGSKDDVQLIDFLKRLKWPANAVLHLVHVIEDMTLYRQDLLEHMDQHWQQERETSEQHAHEIQQLAQVAIPSVETSVVVAAHVGEALIKYADRHHCELVITGDHHRNIINRILLGSVSRYVLRYAHCSVVIAREPRGENPAT</sequence>
<dbReference type="PANTHER" id="PTHR46268:SF6">
    <property type="entry name" value="UNIVERSAL STRESS PROTEIN UP12"/>
    <property type="match status" value="1"/>
</dbReference>
<dbReference type="InterPro" id="IPR014729">
    <property type="entry name" value="Rossmann-like_a/b/a_fold"/>
</dbReference>
<dbReference type="CDD" id="cd00293">
    <property type="entry name" value="USP-like"/>
    <property type="match status" value="2"/>
</dbReference>
<protein>
    <submittedName>
        <fullName evidence="3">Universal stress protein</fullName>
    </submittedName>
</protein>
<dbReference type="SUPFAM" id="SSF52402">
    <property type="entry name" value="Adenine nucleotide alpha hydrolases-like"/>
    <property type="match status" value="2"/>
</dbReference>
<dbReference type="Gene3D" id="3.40.50.620">
    <property type="entry name" value="HUPs"/>
    <property type="match status" value="2"/>
</dbReference>
<evidence type="ECO:0000256" key="1">
    <source>
        <dbReference type="ARBA" id="ARBA00008791"/>
    </source>
</evidence>
<dbReference type="InterPro" id="IPR006016">
    <property type="entry name" value="UspA"/>
</dbReference>
<dbReference type="InterPro" id="IPR006015">
    <property type="entry name" value="Universal_stress_UspA"/>
</dbReference>
<dbReference type="KEGG" id="rcf:Poly24_35910"/>
<organism evidence="3 4">
    <name type="scientific">Rosistilla carotiformis</name>
    <dbReference type="NCBI Taxonomy" id="2528017"/>
    <lineage>
        <taxon>Bacteria</taxon>
        <taxon>Pseudomonadati</taxon>
        <taxon>Planctomycetota</taxon>
        <taxon>Planctomycetia</taxon>
        <taxon>Pirellulales</taxon>
        <taxon>Pirellulaceae</taxon>
        <taxon>Rosistilla</taxon>
    </lineage>
</organism>